<reference evidence="3" key="1">
    <citation type="submission" date="2023-04" db="EMBL/GenBank/DDBJ databases">
        <authorList>
            <person name="Vijverberg K."/>
            <person name="Xiong W."/>
            <person name="Schranz E."/>
        </authorList>
    </citation>
    <scope>NUCLEOTIDE SEQUENCE</scope>
</reference>
<dbReference type="PROSITE" id="PS51375">
    <property type="entry name" value="PPR"/>
    <property type="match status" value="1"/>
</dbReference>
<keyword evidence="1" id="KW-0677">Repeat</keyword>
<evidence type="ECO:0000256" key="1">
    <source>
        <dbReference type="ARBA" id="ARBA00022737"/>
    </source>
</evidence>
<dbReference type="InterPro" id="IPR011990">
    <property type="entry name" value="TPR-like_helical_dom_sf"/>
</dbReference>
<name>A0AA35ZNG3_LACSI</name>
<sequence length="226" mass="25374">MGSLRDLKDMFFSINNPDLVTQTTMVVACAKLGDIKFTRQQFEITLDRDVIAWNAMKAGYVRFGEPLNGLELFNAMEMKEKNVYTWSGAMGGLAMHGYGKEYLDLFTLMQQENITPNEVTFLSILKACSVAGLVEEGWKHSKSMTKDFIQSMSCAPIAEAWGALLNPNRIYKNVEMAKLASRKMEESEANNEGAYVELSNVFADFKNLNGVDVVRHKMKSKAVVKN</sequence>
<dbReference type="Pfam" id="PF20431">
    <property type="entry name" value="E_motif"/>
    <property type="match status" value="1"/>
</dbReference>
<dbReference type="InterPro" id="IPR046960">
    <property type="entry name" value="PPR_At4g14850-like_plant"/>
</dbReference>
<dbReference type="PANTHER" id="PTHR47926:SF379">
    <property type="entry name" value="TETRATRICOPEPTIDE-LIKE HELICAL DOMAIN SUPERFAMILY"/>
    <property type="match status" value="1"/>
</dbReference>
<evidence type="ECO:0008006" key="5">
    <source>
        <dbReference type="Google" id="ProtNLM"/>
    </source>
</evidence>
<dbReference type="InterPro" id="IPR046848">
    <property type="entry name" value="E_motif"/>
</dbReference>
<dbReference type="EMBL" id="OX465083">
    <property type="protein sequence ID" value="CAI9295351.1"/>
    <property type="molecule type" value="Genomic_DNA"/>
</dbReference>
<proteinExistence type="predicted"/>
<dbReference type="PROSITE" id="PS51257">
    <property type="entry name" value="PROKAR_LIPOPROTEIN"/>
    <property type="match status" value="1"/>
</dbReference>
<dbReference type="NCBIfam" id="TIGR00756">
    <property type="entry name" value="PPR"/>
    <property type="match status" value="1"/>
</dbReference>
<evidence type="ECO:0000313" key="4">
    <source>
        <dbReference type="Proteomes" id="UP001177003"/>
    </source>
</evidence>
<dbReference type="InterPro" id="IPR002885">
    <property type="entry name" value="PPR_rpt"/>
</dbReference>
<dbReference type="Pfam" id="PF01535">
    <property type="entry name" value="PPR"/>
    <property type="match status" value="2"/>
</dbReference>
<evidence type="ECO:0000313" key="3">
    <source>
        <dbReference type="EMBL" id="CAI9295351.1"/>
    </source>
</evidence>
<dbReference type="Proteomes" id="UP001177003">
    <property type="component" value="Chromosome 7"/>
</dbReference>
<dbReference type="GO" id="GO:0003723">
    <property type="term" value="F:RNA binding"/>
    <property type="evidence" value="ECO:0007669"/>
    <property type="project" value="InterPro"/>
</dbReference>
<dbReference type="GO" id="GO:0009451">
    <property type="term" value="P:RNA modification"/>
    <property type="evidence" value="ECO:0007669"/>
    <property type="project" value="InterPro"/>
</dbReference>
<keyword evidence="4" id="KW-1185">Reference proteome</keyword>
<gene>
    <name evidence="3" type="ORF">LSALG_LOCUS34298</name>
</gene>
<accession>A0AA35ZNG3</accession>
<protein>
    <recommendedName>
        <fullName evidence="5">Pentatricopeptide repeat-containing protein</fullName>
    </recommendedName>
</protein>
<organism evidence="3 4">
    <name type="scientific">Lactuca saligna</name>
    <name type="common">Willowleaf lettuce</name>
    <dbReference type="NCBI Taxonomy" id="75948"/>
    <lineage>
        <taxon>Eukaryota</taxon>
        <taxon>Viridiplantae</taxon>
        <taxon>Streptophyta</taxon>
        <taxon>Embryophyta</taxon>
        <taxon>Tracheophyta</taxon>
        <taxon>Spermatophyta</taxon>
        <taxon>Magnoliopsida</taxon>
        <taxon>eudicotyledons</taxon>
        <taxon>Gunneridae</taxon>
        <taxon>Pentapetalae</taxon>
        <taxon>asterids</taxon>
        <taxon>campanulids</taxon>
        <taxon>Asterales</taxon>
        <taxon>Asteraceae</taxon>
        <taxon>Cichorioideae</taxon>
        <taxon>Cichorieae</taxon>
        <taxon>Lactucinae</taxon>
        <taxon>Lactuca</taxon>
    </lineage>
</organism>
<dbReference type="PANTHER" id="PTHR47926">
    <property type="entry name" value="PENTATRICOPEPTIDE REPEAT-CONTAINING PROTEIN"/>
    <property type="match status" value="1"/>
</dbReference>
<evidence type="ECO:0000256" key="2">
    <source>
        <dbReference type="PROSITE-ProRule" id="PRU00708"/>
    </source>
</evidence>
<dbReference type="Gene3D" id="1.25.40.10">
    <property type="entry name" value="Tetratricopeptide repeat domain"/>
    <property type="match status" value="1"/>
</dbReference>
<dbReference type="AlphaFoldDB" id="A0AA35ZNG3"/>
<feature type="repeat" description="PPR" evidence="2">
    <location>
        <begin position="82"/>
        <end position="116"/>
    </location>
</feature>